<feature type="compositionally biased region" description="Polar residues" evidence="1">
    <location>
        <begin position="641"/>
        <end position="651"/>
    </location>
</feature>
<sequence>MVDVVRPGAESDLDRSVFESSPLANSSLLRSPRSPDQASPIYPERAIRPLPRSRLKSRLSPEQATHIQYPPANPPAAVVVEGYGSGSQEDGIAGGVRSQTGVGGAGSRAANGGYVNHVHSHELEDPRYHQHHLVHQHQESGHCTCGHSGEEGGLDSGDEDVEFDHPDYRYSPALGAAGTPTPMTHQPNGQAIGKPPLHSLQRRLHDSARAAGKVPPSASASAGGSGDGYESFENTSNKKKRKIPLSHASSMLHQSSLSAEMANMGISGQNDGAADDGGGAVQAQHLGGNGVGVQAGGTGISGAGRGRYGRSSSTQKNGVRRAGAAVSPGNGYAPMKVVPLPVRNGEGLQQHQASTTAVTAATPGIISQAIKTAAQQGPLPPLTPRQAAGKENTPLYQVASRGTPPTHPGTASVTPKTQFTFQYPSESAGKMVDQAVYSQGVVGGGYAQSQQCMPGSYPGQYVYGNQPLPPQQQQSRGLVNGHGQQQRAQGTQTMPPVRAGGQQRNNGAGRAPPPPVGGNNPPPPHPNKSAAPPPAPAPPPKPRRRPSKEYALAARQRQLQQEYQNYHQRPSKDNMYICMFCEYEDIFGVPPLALIRSYEIRDRKERKKKEEQRRLLEKARAKGKRGRKGGKGGKAGANGLANPNNTPQAAVTNGALPGNNTGYDANGLPLPEHEEEDGEEFYDEEEEDEEGYDDEAEFEGEYADGPDARYVGAQTMPAAVAGRA</sequence>
<feature type="region of interest" description="Disordered" evidence="1">
    <location>
        <begin position="461"/>
        <end position="549"/>
    </location>
</feature>
<feature type="compositionally biased region" description="Low complexity" evidence="1">
    <location>
        <begin position="210"/>
        <end position="222"/>
    </location>
</feature>
<feature type="compositionally biased region" description="Polar residues" evidence="1">
    <location>
        <begin position="471"/>
        <end position="494"/>
    </location>
</feature>
<feature type="compositionally biased region" description="Basic residues" evidence="1">
    <location>
        <begin position="621"/>
        <end position="631"/>
    </location>
</feature>
<feature type="region of interest" description="Disordered" evidence="1">
    <location>
        <begin position="600"/>
        <end position="710"/>
    </location>
</feature>
<dbReference type="EMBL" id="JAVRRL010000028">
    <property type="protein sequence ID" value="KAK5112774.1"/>
    <property type="molecule type" value="Genomic_DNA"/>
</dbReference>
<name>A0AAN7TGT5_9PEZI</name>
<accession>A0AAN7TGT5</accession>
<feature type="compositionally biased region" description="Acidic residues" evidence="1">
    <location>
        <begin position="673"/>
        <end position="704"/>
    </location>
</feature>
<evidence type="ECO:0000313" key="2">
    <source>
        <dbReference type="EMBL" id="KAK5112774.1"/>
    </source>
</evidence>
<evidence type="ECO:0000313" key="3">
    <source>
        <dbReference type="Proteomes" id="UP001310890"/>
    </source>
</evidence>
<feature type="compositionally biased region" description="Pro residues" evidence="1">
    <location>
        <begin position="511"/>
        <end position="540"/>
    </location>
</feature>
<evidence type="ECO:0000256" key="1">
    <source>
        <dbReference type="SAM" id="MobiDB-lite"/>
    </source>
</evidence>
<gene>
    <name evidence="2" type="ORF">LTR62_003872</name>
</gene>
<feature type="region of interest" description="Disordered" evidence="1">
    <location>
        <begin position="1"/>
        <end position="73"/>
    </location>
</feature>
<protein>
    <submittedName>
        <fullName evidence="2">Uncharacterized protein</fullName>
    </submittedName>
</protein>
<feature type="region of interest" description="Disordered" evidence="1">
    <location>
        <begin position="171"/>
        <end position="245"/>
    </location>
</feature>
<dbReference type="Proteomes" id="UP001310890">
    <property type="component" value="Unassembled WGS sequence"/>
</dbReference>
<feature type="compositionally biased region" description="Polar residues" evidence="1">
    <location>
        <begin position="18"/>
        <end position="37"/>
    </location>
</feature>
<feature type="region of interest" description="Disordered" evidence="1">
    <location>
        <begin position="265"/>
        <end position="331"/>
    </location>
</feature>
<organism evidence="2 3">
    <name type="scientific">Meristemomyces frigidus</name>
    <dbReference type="NCBI Taxonomy" id="1508187"/>
    <lineage>
        <taxon>Eukaryota</taxon>
        <taxon>Fungi</taxon>
        <taxon>Dikarya</taxon>
        <taxon>Ascomycota</taxon>
        <taxon>Pezizomycotina</taxon>
        <taxon>Dothideomycetes</taxon>
        <taxon>Dothideomycetidae</taxon>
        <taxon>Mycosphaerellales</taxon>
        <taxon>Teratosphaeriaceae</taxon>
        <taxon>Meristemomyces</taxon>
    </lineage>
</organism>
<comment type="caution">
    <text evidence="2">The sequence shown here is derived from an EMBL/GenBank/DDBJ whole genome shotgun (WGS) entry which is preliminary data.</text>
</comment>
<feature type="compositionally biased region" description="Basic and acidic residues" evidence="1">
    <location>
        <begin position="600"/>
        <end position="620"/>
    </location>
</feature>
<proteinExistence type="predicted"/>
<feature type="compositionally biased region" description="Gly residues" evidence="1">
    <location>
        <begin position="287"/>
        <end position="306"/>
    </location>
</feature>
<dbReference type="AlphaFoldDB" id="A0AAN7TGT5"/>
<reference evidence="2" key="1">
    <citation type="submission" date="2023-08" db="EMBL/GenBank/DDBJ databases">
        <title>Black Yeasts Isolated from many extreme environments.</title>
        <authorList>
            <person name="Coleine C."/>
            <person name="Stajich J.E."/>
            <person name="Selbmann L."/>
        </authorList>
    </citation>
    <scope>NUCLEOTIDE SEQUENCE</scope>
    <source>
        <strain evidence="2">CCFEE 5401</strain>
    </source>
</reference>